<dbReference type="EMBL" id="CP040736">
    <property type="protein sequence ID" value="QCX23799.1"/>
    <property type="molecule type" value="Genomic_DNA"/>
</dbReference>
<accession>A0A5B7SZP9</accession>
<dbReference type="Proteomes" id="UP000310673">
    <property type="component" value="Chromosome"/>
</dbReference>
<evidence type="ECO:0000313" key="2">
    <source>
        <dbReference type="EMBL" id="QCX23799.1"/>
    </source>
</evidence>
<organism evidence="2 3">
    <name type="scientific">Companilactobacillus futsaii</name>
    <dbReference type="NCBI Taxonomy" id="938155"/>
    <lineage>
        <taxon>Bacteria</taxon>
        <taxon>Bacillati</taxon>
        <taxon>Bacillota</taxon>
        <taxon>Bacilli</taxon>
        <taxon>Lactobacillales</taxon>
        <taxon>Lactobacillaceae</taxon>
        <taxon>Companilactobacillus</taxon>
    </lineage>
</organism>
<sequence length="72" mass="8305">MLLEKAKLSVTKYLKNHWLVFVVKVCLAIYAVQKMFSLEAKDPFSIEGCLLIIFLVIAALIIDSIYYSYQDE</sequence>
<dbReference type="AlphaFoldDB" id="A0A5B7SZP9"/>
<proteinExistence type="predicted"/>
<dbReference type="KEGG" id="lft:FG051_01195"/>
<feature type="transmembrane region" description="Helical" evidence="1">
    <location>
        <begin position="18"/>
        <end position="36"/>
    </location>
</feature>
<gene>
    <name evidence="2" type="ORF">FG051_01195</name>
</gene>
<protein>
    <submittedName>
        <fullName evidence="2">Uncharacterized protein</fullName>
    </submittedName>
</protein>
<keyword evidence="1" id="KW-0472">Membrane</keyword>
<evidence type="ECO:0000313" key="3">
    <source>
        <dbReference type="Proteomes" id="UP000310673"/>
    </source>
</evidence>
<evidence type="ECO:0000256" key="1">
    <source>
        <dbReference type="SAM" id="Phobius"/>
    </source>
</evidence>
<keyword evidence="1" id="KW-0812">Transmembrane</keyword>
<keyword evidence="1" id="KW-1133">Transmembrane helix</keyword>
<name>A0A5B7SZP9_9LACO</name>
<reference evidence="2 3" key="1">
    <citation type="submission" date="2019-05" db="EMBL/GenBank/DDBJ databases">
        <title>Genome Sequence of Lactobacillus futsaii Y97, a Potential Probiotic Strain Isolated from the Futsai of Taiwan.</title>
        <authorList>
            <person name="Du X."/>
        </authorList>
    </citation>
    <scope>NUCLEOTIDE SEQUENCE [LARGE SCALE GENOMIC DNA]</scope>
    <source>
        <strain evidence="2 3">Y97</strain>
    </source>
</reference>
<feature type="transmembrane region" description="Helical" evidence="1">
    <location>
        <begin position="48"/>
        <end position="69"/>
    </location>
</feature>